<organism evidence="2 3">
    <name type="scientific">Pinctada imbricata</name>
    <name type="common">Atlantic pearl-oyster</name>
    <name type="synonym">Pinctada martensii</name>
    <dbReference type="NCBI Taxonomy" id="66713"/>
    <lineage>
        <taxon>Eukaryota</taxon>
        <taxon>Metazoa</taxon>
        <taxon>Spiralia</taxon>
        <taxon>Lophotrochozoa</taxon>
        <taxon>Mollusca</taxon>
        <taxon>Bivalvia</taxon>
        <taxon>Autobranchia</taxon>
        <taxon>Pteriomorphia</taxon>
        <taxon>Pterioida</taxon>
        <taxon>Pterioidea</taxon>
        <taxon>Pteriidae</taxon>
        <taxon>Pinctada</taxon>
    </lineage>
</organism>
<dbReference type="PANTHER" id="PTHR35558:SF1">
    <property type="entry name" value="ENDONUCLEASE_EXONUCLEASE_PHOSPHATASE DOMAIN-CONTAINING PROTEIN"/>
    <property type="match status" value="1"/>
</dbReference>
<keyword evidence="3" id="KW-1185">Reference proteome</keyword>
<name>A0AA88XVR8_PINIB</name>
<dbReference type="Proteomes" id="UP001186944">
    <property type="component" value="Unassembled WGS sequence"/>
</dbReference>
<dbReference type="PANTHER" id="PTHR35558">
    <property type="entry name" value="SGNH_HYDRO DOMAIN-CONTAINING PROTEIN"/>
    <property type="match status" value="1"/>
</dbReference>
<gene>
    <name evidence="2" type="ORF">FSP39_018589</name>
</gene>
<proteinExistence type="predicted"/>
<evidence type="ECO:0000313" key="3">
    <source>
        <dbReference type="Proteomes" id="UP001186944"/>
    </source>
</evidence>
<feature type="compositionally biased region" description="Low complexity" evidence="1">
    <location>
        <begin position="15"/>
        <end position="31"/>
    </location>
</feature>
<comment type="caution">
    <text evidence="2">The sequence shown here is derived from an EMBL/GenBank/DDBJ whole genome shotgun (WGS) entry which is preliminary data.</text>
</comment>
<dbReference type="Gene3D" id="3.40.50.1110">
    <property type="entry name" value="SGNH hydrolase"/>
    <property type="match status" value="1"/>
</dbReference>
<dbReference type="EMBL" id="VSWD01000010">
    <property type="protein sequence ID" value="KAK3091282.1"/>
    <property type="molecule type" value="Genomic_DNA"/>
</dbReference>
<dbReference type="AlphaFoldDB" id="A0AA88XVR8"/>
<evidence type="ECO:0000313" key="2">
    <source>
        <dbReference type="EMBL" id="KAK3091282.1"/>
    </source>
</evidence>
<sequence length="492" mass="55174">MLRSKSTRKSSSPYASTRPPRAKKAAAASRTLSVPRSYAATTHGDHGIPTSTASTAPLDSPVVLVPGSRTGPSQPTVSPPEHLSHCVARDTSLTQATGQGITGLVTSVASPTPVPVVSVYDDLGCHVSQSVKDKIWAKEYIDLVKVTKSENLNDIEKDQKFNIIDGQLVMQTKSSTKKITTIEAWTDAFLIFSSIYLSRHPVDMNGILKYIHTIRLGAARNPTGSWLEYDQQFRLKMSKNPNLDWGSVDAELWLLYMTSRPQAPNPTQKLEEVPDSRTQFRRISLPDTPGILEPLKSEVDKLVNASISKNTALTYQNGTHFGSKHLRLQNHNISLTWFGKRGMRWEEIEPEVLRLLGQYKKPDVLMIHCGGNSIGTFSSRHLQKFMKLSIVNIQKMLPQCKIIWSQILPRTYYRYMYCHSAAEKVRKRINSSIKNFVLNRGGAYIYYPDLETCCPRLFSDGTHLTEVGQFCFLNTIQGGLYKIVKNNLTIYP</sequence>
<reference evidence="2" key="1">
    <citation type="submission" date="2019-08" db="EMBL/GenBank/DDBJ databases">
        <title>The improved chromosome-level genome for the pearl oyster Pinctada fucata martensii using PacBio sequencing and Hi-C.</title>
        <authorList>
            <person name="Zheng Z."/>
        </authorList>
    </citation>
    <scope>NUCLEOTIDE SEQUENCE</scope>
    <source>
        <strain evidence="2">ZZ-2019</strain>
        <tissue evidence="2">Adductor muscle</tissue>
    </source>
</reference>
<protein>
    <recommendedName>
        <fullName evidence="4">SGNH hydrolase-type esterase domain-containing protein</fullName>
    </recommendedName>
</protein>
<dbReference type="InterPro" id="IPR036514">
    <property type="entry name" value="SGNH_hydro_sf"/>
</dbReference>
<feature type="region of interest" description="Disordered" evidence="1">
    <location>
        <begin position="1"/>
        <end position="82"/>
    </location>
</feature>
<dbReference type="SUPFAM" id="SSF52266">
    <property type="entry name" value="SGNH hydrolase"/>
    <property type="match status" value="1"/>
</dbReference>
<accession>A0AA88XVR8</accession>
<evidence type="ECO:0008006" key="4">
    <source>
        <dbReference type="Google" id="ProtNLM"/>
    </source>
</evidence>
<evidence type="ECO:0000256" key="1">
    <source>
        <dbReference type="SAM" id="MobiDB-lite"/>
    </source>
</evidence>